<protein>
    <recommendedName>
        <fullName evidence="1">ACT domain-containing protein</fullName>
    </recommendedName>
</protein>
<reference evidence="3 4" key="1">
    <citation type="submission" date="2015-10" db="EMBL/GenBank/DDBJ databases">
        <title>Metagenome-Assembled Genomes uncover a global brackish microbiome.</title>
        <authorList>
            <person name="Hugerth L.W."/>
            <person name="Larsson J."/>
            <person name="Alneberg J."/>
            <person name="Lindh M.V."/>
            <person name="Legrand C."/>
            <person name="Pinhassi J."/>
            <person name="Andersson A.F."/>
        </authorList>
    </citation>
    <scope>NUCLEOTIDE SEQUENCE [LARGE SCALE GENOMIC DNA]</scope>
    <source>
        <strain evidence="3">BACL18 MAG-120507-bin52</strain>
    </source>
</reference>
<dbReference type="InterPro" id="IPR045739">
    <property type="entry name" value="ACT_dom_pair"/>
</dbReference>
<dbReference type="InterPro" id="IPR045865">
    <property type="entry name" value="ACT-like_dom_sf"/>
</dbReference>
<organism evidence="3 4">
    <name type="scientific">Verrucomicrobia subdivision 6 bacterium BACL9 MAG-120507-bin52</name>
    <dbReference type="NCBI Taxonomy" id="1655590"/>
    <lineage>
        <taxon>Bacteria</taxon>
        <taxon>Pseudomonadati</taxon>
        <taxon>Verrucomicrobiota</taxon>
        <taxon>Verrucomicrobiia</taxon>
        <taxon>Verrucomicrobiales</taxon>
        <taxon>Verrucomicrobia subdivision 6</taxon>
    </lineage>
</organism>
<gene>
    <name evidence="3" type="ORF">ABR82_00775</name>
    <name evidence="2" type="ORF">ABR82_05990</name>
</gene>
<accession>A0A0R2RBW8</accession>
<evidence type="ECO:0000259" key="1">
    <source>
        <dbReference type="Pfam" id="PF19571"/>
    </source>
</evidence>
<dbReference type="SUPFAM" id="SSF55021">
    <property type="entry name" value="ACT-like"/>
    <property type="match status" value="1"/>
</dbReference>
<evidence type="ECO:0000313" key="4">
    <source>
        <dbReference type="Proteomes" id="UP000051269"/>
    </source>
</evidence>
<sequence>MAVATQKSQSDPVRQFSIFLANKAGRLLELIRILHSRQVHVVALTILDTTDSSIVRMVVDDPDQARAIFHEQAVAHTESTVVAVELGAATELPKVLSSLLEAEINILTTYAFLVRPEARPALCLNLDDNELGAQVLGRGGFKLLGQGDISR</sequence>
<dbReference type="Pfam" id="PF19571">
    <property type="entry name" value="ACT_8"/>
    <property type="match status" value="1"/>
</dbReference>
<dbReference type="AlphaFoldDB" id="A0A0R2RBW8"/>
<comment type="caution">
    <text evidence="3">The sequence shown here is derived from an EMBL/GenBank/DDBJ whole genome shotgun (WGS) entry which is preliminary data.</text>
</comment>
<dbReference type="EMBL" id="LIBO01000351">
    <property type="protein sequence ID" value="KRO59840.1"/>
    <property type="molecule type" value="Genomic_DNA"/>
</dbReference>
<dbReference type="EMBL" id="LIBO01000350">
    <property type="protein sequence ID" value="KRO59845.1"/>
    <property type="molecule type" value="Genomic_DNA"/>
</dbReference>
<proteinExistence type="predicted"/>
<dbReference type="PANTHER" id="PTHR40099:SF1">
    <property type="entry name" value="ACETOLACTATE SYNTHASE, SMALL SUBUNIT"/>
    <property type="match status" value="1"/>
</dbReference>
<dbReference type="Proteomes" id="UP000051269">
    <property type="component" value="Unassembled WGS sequence"/>
</dbReference>
<dbReference type="Gene3D" id="3.30.2130.10">
    <property type="entry name" value="VC0802-like"/>
    <property type="match status" value="1"/>
</dbReference>
<name>A0A0R2RBW8_9BACT</name>
<dbReference type="PANTHER" id="PTHR40099">
    <property type="entry name" value="ACETOLACTATE SYNTHASE, SMALL SUBUNIT"/>
    <property type="match status" value="1"/>
</dbReference>
<evidence type="ECO:0000313" key="3">
    <source>
        <dbReference type="EMBL" id="KRO59845.1"/>
    </source>
</evidence>
<evidence type="ECO:0000313" key="2">
    <source>
        <dbReference type="EMBL" id="KRO59840.1"/>
    </source>
</evidence>
<feature type="domain" description="ACT" evidence="1">
    <location>
        <begin position="13"/>
        <end position="115"/>
    </location>
</feature>